<keyword evidence="1" id="KW-0175">Coiled coil</keyword>
<evidence type="ECO:0000256" key="1">
    <source>
        <dbReference type="ARBA" id="ARBA00023054"/>
    </source>
</evidence>
<dbReference type="InterPro" id="IPR001012">
    <property type="entry name" value="UBX_dom"/>
</dbReference>
<dbReference type="InterPro" id="IPR029071">
    <property type="entry name" value="Ubiquitin-like_domsf"/>
</dbReference>
<proteinExistence type="predicted"/>
<feature type="region of interest" description="Disordered" evidence="2">
    <location>
        <begin position="322"/>
        <end position="355"/>
    </location>
</feature>
<accession>A0A8R1YND4</accession>
<evidence type="ECO:0000313" key="4">
    <source>
        <dbReference type="Proteomes" id="UP000005239"/>
    </source>
</evidence>
<reference evidence="3" key="2">
    <citation type="submission" date="2022-06" db="UniProtKB">
        <authorList>
            <consortium name="EnsemblMetazoa"/>
        </authorList>
    </citation>
    <scope>IDENTIFICATION</scope>
    <source>
        <strain evidence="3">PS312</strain>
    </source>
</reference>
<dbReference type="SMART" id="SM00594">
    <property type="entry name" value="UAS"/>
    <property type="match status" value="1"/>
</dbReference>
<dbReference type="Gene3D" id="1.10.8.10">
    <property type="entry name" value="DNA helicase RuvA subunit, C-terminal domain"/>
    <property type="match status" value="1"/>
</dbReference>
<dbReference type="InterPro" id="IPR009060">
    <property type="entry name" value="UBA-like_sf"/>
</dbReference>
<dbReference type="Gene3D" id="3.10.20.90">
    <property type="entry name" value="Phosphatidylinositol 3-kinase Catalytic Subunit, Chain A, domain 1"/>
    <property type="match status" value="1"/>
</dbReference>
<dbReference type="InterPro" id="IPR036249">
    <property type="entry name" value="Thioredoxin-like_sf"/>
</dbReference>
<keyword evidence="4" id="KW-1185">Reference proteome</keyword>
<dbReference type="SUPFAM" id="SSF46934">
    <property type="entry name" value="UBA-like"/>
    <property type="match status" value="1"/>
</dbReference>
<dbReference type="AlphaFoldDB" id="A0A2A6CF72"/>
<dbReference type="GO" id="GO:0005783">
    <property type="term" value="C:endoplasmic reticulum"/>
    <property type="evidence" value="ECO:0000318"/>
    <property type="project" value="GO_Central"/>
</dbReference>
<protein>
    <submittedName>
        <fullName evidence="3">UBX domain-containing protein</fullName>
    </submittedName>
</protein>
<dbReference type="Proteomes" id="UP000005239">
    <property type="component" value="Unassembled WGS sequence"/>
</dbReference>
<dbReference type="Pfam" id="PF14555">
    <property type="entry name" value="UBA_4"/>
    <property type="match status" value="1"/>
</dbReference>
<accession>A0A2A6CF72</accession>
<dbReference type="EnsemblMetazoa" id="PPA22487.1">
    <property type="protein sequence ID" value="PPA22487.1"/>
    <property type="gene ID" value="WBGene00112041"/>
</dbReference>
<dbReference type="PANTHER" id="PTHR23322">
    <property type="entry name" value="FAS-ASSOCIATED PROTEIN"/>
    <property type="match status" value="1"/>
</dbReference>
<dbReference type="SUPFAM" id="SSF54236">
    <property type="entry name" value="Ubiquitin-like"/>
    <property type="match status" value="1"/>
</dbReference>
<evidence type="ECO:0000313" key="3">
    <source>
        <dbReference type="EnsemblMetazoa" id="PPA22487.1"/>
    </source>
</evidence>
<dbReference type="GO" id="GO:0043130">
    <property type="term" value="F:ubiquitin binding"/>
    <property type="evidence" value="ECO:0000318"/>
    <property type="project" value="GO_Central"/>
</dbReference>
<feature type="region of interest" description="Disordered" evidence="2">
    <location>
        <begin position="67"/>
        <end position="100"/>
    </location>
</feature>
<dbReference type="GO" id="GO:0036503">
    <property type="term" value="P:ERAD pathway"/>
    <property type="evidence" value="ECO:0000318"/>
    <property type="project" value="GO_Central"/>
</dbReference>
<dbReference type="InterPro" id="IPR050730">
    <property type="entry name" value="UBX_domain-protein"/>
</dbReference>
<evidence type="ECO:0000256" key="2">
    <source>
        <dbReference type="SAM" id="MobiDB-lite"/>
    </source>
</evidence>
<dbReference type="InterPro" id="IPR006577">
    <property type="entry name" value="UAS"/>
</dbReference>
<sequence>MADTESRQASLANFMEVCQVDSARAEQFLGHCDYNLERAVQLYFQTGGVLDNTNEGAQNHQNRANELRRRGGEGGAASSSSASSTSSVDSRSTNGTRRSAGTVAARQMTWLEWFIAVAALPINIIMSTLQDLLEGVWGLFGGRTPEVTDARGDVARFISKYREHYAHAVQSRVPWSEDTFMEACHRAKRELRALLVFIHNENSAESSAFLRDTLSSEAVGALITNSNLLVWGVSTATPEGAKVARQLRARAFPTLILMVARDGRMIASTRLSSMPLDRLVANLTMGVNMVDTHLRQLRAAQLRREEDSRIRAEQEAEYREALAADRKKKEDKERAEREVREKEEAARRAEEEREECRRIIEEKRDELRTFRCGESPVEGEAVRVQIRFPSGEKTERKFALEDTVEALFNAALCHPACPTLFSLHTNYPRRTLPIVPAWYAEWRARAFPGEELPAPPSGHCARTFRDESLTQSLVIMVQDEAS</sequence>
<reference evidence="4" key="1">
    <citation type="journal article" date="2008" name="Nat. Genet.">
        <title>The Pristionchus pacificus genome provides a unique perspective on nematode lifestyle and parasitism.</title>
        <authorList>
            <person name="Dieterich C."/>
            <person name="Clifton S.W."/>
            <person name="Schuster L.N."/>
            <person name="Chinwalla A."/>
            <person name="Delehaunty K."/>
            <person name="Dinkelacker I."/>
            <person name="Fulton L."/>
            <person name="Fulton R."/>
            <person name="Godfrey J."/>
            <person name="Minx P."/>
            <person name="Mitreva M."/>
            <person name="Roeseler W."/>
            <person name="Tian H."/>
            <person name="Witte H."/>
            <person name="Yang S.P."/>
            <person name="Wilson R.K."/>
            <person name="Sommer R.J."/>
        </authorList>
    </citation>
    <scope>NUCLEOTIDE SEQUENCE [LARGE SCALE GENOMIC DNA]</scope>
    <source>
        <strain evidence="4">PS312</strain>
    </source>
</reference>
<gene>
    <name evidence="3" type="primary">WBGene00112041</name>
</gene>
<dbReference type="SUPFAM" id="SSF52833">
    <property type="entry name" value="Thioredoxin-like"/>
    <property type="match status" value="1"/>
</dbReference>
<dbReference type="Pfam" id="PF00789">
    <property type="entry name" value="UBX"/>
    <property type="match status" value="1"/>
</dbReference>
<dbReference type="PANTHER" id="PTHR23322:SF1">
    <property type="entry name" value="FAS-ASSOCIATED FACTOR 2"/>
    <property type="match status" value="1"/>
</dbReference>
<dbReference type="OrthoDB" id="1026733at2759"/>
<feature type="compositionally biased region" description="Low complexity" evidence="2">
    <location>
        <begin position="76"/>
        <end position="92"/>
    </location>
</feature>
<organism evidence="3 4">
    <name type="scientific">Pristionchus pacificus</name>
    <name type="common">Parasitic nematode worm</name>
    <dbReference type="NCBI Taxonomy" id="54126"/>
    <lineage>
        <taxon>Eukaryota</taxon>
        <taxon>Metazoa</taxon>
        <taxon>Ecdysozoa</taxon>
        <taxon>Nematoda</taxon>
        <taxon>Chromadorea</taxon>
        <taxon>Rhabditida</taxon>
        <taxon>Rhabditina</taxon>
        <taxon>Diplogasteromorpha</taxon>
        <taxon>Diplogasteroidea</taxon>
        <taxon>Neodiplogasteridae</taxon>
        <taxon>Pristionchus</taxon>
    </lineage>
</organism>
<dbReference type="CDD" id="cd14273">
    <property type="entry name" value="UBA_TAP-C_like"/>
    <property type="match status" value="1"/>
</dbReference>
<dbReference type="Gene3D" id="3.40.30.10">
    <property type="entry name" value="Glutaredoxin"/>
    <property type="match status" value="1"/>
</dbReference>
<name>A0A2A6CF72_PRIPA</name>
<dbReference type="PROSITE" id="PS50033">
    <property type="entry name" value="UBX"/>
    <property type="match status" value="1"/>
</dbReference>